<dbReference type="FunFam" id="3.40.50.1580:FF:000012">
    <property type="entry name" value="Probable 6-oxopurine nucleoside phosphorylase"/>
    <property type="match status" value="1"/>
</dbReference>
<feature type="binding site" evidence="4">
    <location>
        <begin position="87"/>
        <end position="88"/>
    </location>
    <ligand>
        <name>phosphate</name>
        <dbReference type="ChEBI" id="CHEBI:43474"/>
    </ligand>
</feature>
<keyword evidence="5" id="KW-0175">Coiled coil</keyword>
<feature type="site" description="Important for substrate specificity" evidence="4">
    <location>
        <position position="226"/>
    </location>
</feature>
<keyword evidence="8" id="KW-1185">Reference proteome</keyword>
<comment type="pathway">
    <text evidence="4">Amino-acid biosynthesis; L-methionine biosynthesis via salvage pathway; S-methyl-5-thio-alpha-D-ribose 1-phosphate from S-methyl-5'-thioadenosine (phosphorylase route): step 1/1.</text>
</comment>
<dbReference type="InterPro" id="IPR010044">
    <property type="entry name" value="MTAP"/>
</dbReference>
<keyword evidence="3 4" id="KW-0660">Purine salvage</keyword>
<evidence type="ECO:0000313" key="7">
    <source>
        <dbReference type="EMBL" id="AMX02097.1"/>
    </source>
</evidence>
<sequence length="296" mass="31709">MAKALIGVIGGSGLYDMQGLTGARELQIETPFGPTSDAIVAGRLHGIPVAFLARHGRGHRLIPSEVPYRANIHALRQLGVRYILSLSAVGSLREEVRPLDMLIPDQFIDLTRRRESTFFGQGAVAHVSMADPVCPQVADCLARAFHATQSDQPIRLHRGGTYVCIEGPQFSTRAESHWYRAMGASVIGMTNMPEAKLAREAQIAYATLAMATDYDCWHEREAAVTAEVAIANLQQNAARAQRIAAEAIRLLGEDLPESAAHSALASGLVTPVEALSAEAAAVIKPLLATTGIAEET</sequence>
<name>A0A143HKQ6_MICTH</name>
<dbReference type="Proteomes" id="UP000076077">
    <property type="component" value="Chromosome"/>
</dbReference>
<dbReference type="STRING" id="252514.A3224_05435"/>
<evidence type="ECO:0000256" key="5">
    <source>
        <dbReference type="SAM" id="Coils"/>
    </source>
</evidence>
<dbReference type="AlphaFoldDB" id="A0A143HKQ6"/>
<dbReference type="PANTHER" id="PTHR42679">
    <property type="entry name" value="S-METHYL-5'-THIOADENOSINE PHOSPHORYLASE"/>
    <property type="match status" value="1"/>
</dbReference>
<dbReference type="PANTHER" id="PTHR42679:SF2">
    <property type="entry name" value="S-METHYL-5'-THIOADENOSINE PHOSPHORYLASE"/>
    <property type="match status" value="1"/>
</dbReference>
<dbReference type="GO" id="GO:0017061">
    <property type="term" value="F:S-methyl-5-thioadenosine phosphorylase activity"/>
    <property type="evidence" value="ECO:0007669"/>
    <property type="project" value="UniProtKB-UniRule"/>
</dbReference>
<feature type="domain" description="Nucleoside phosphorylase" evidence="6">
    <location>
        <begin position="6"/>
        <end position="249"/>
    </location>
</feature>
<feature type="binding site" evidence="4">
    <location>
        <begin position="213"/>
        <end position="215"/>
    </location>
    <ligand>
        <name>substrate</name>
    </ligand>
</feature>
<dbReference type="InterPro" id="IPR000845">
    <property type="entry name" value="Nucleoside_phosphorylase_d"/>
</dbReference>
<feature type="binding site" evidence="4">
    <location>
        <position position="12"/>
    </location>
    <ligand>
        <name>phosphate</name>
        <dbReference type="ChEBI" id="CHEBI:43474"/>
    </ligand>
</feature>
<dbReference type="HAMAP" id="MF_01963">
    <property type="entry name" value="MTAP"/>
    <property type="match status" value="1"/>
</dbReference>
<feature type="binding site" evidence="4">
    <location>
        <position position="190"/>
    </location>
    <ligand>
        <name>phosphate</name>
        <dbReference type="ChEBI" id="CHEBI:43474"/>
    </ligand>
</feature>
<comment type="function">
    <text evidence="4">Catalyzes the reversible phosphorylation of S-methyl-5'-thioadenosine (MTA) to adenine and 5-methylthioribose-1-phosphate. Involved in the breakdown of MTA, a major by-product of polyamine biosynthesis. Responsible for the first step in the methionine salvage pathway after MTA has been generated from S-adenosylmethionine. Has broad substrate specificity with 6-aminopurine nucleosides as preferred substrates.</text>
</comment>
<dbReference type="Pfam" id="PF01048">
    <property type="entry name" value="PNP_UDP_1"/>
    <property type="match status" value="1"/>
</dbReference>
<dbReference type="PROSITE" id="PS01240">
    <property type="entry name" value="PNP_MTAP_2"/>
    <property type="match status" value="1"/>
</dbReference>
<dbReference type="UniPathway" id="UPA00904">
    <property type="reaction ID" value="UER00873"/>
</dbReference>
<dbReference type="InterPro" id="IPR018099">
    <property type="entry name" value="Purine_phosphorylase-2_CS"/>
</dbReference>
<dbReference type="RefSeq" id="WP_067152340.1">
    <property type="nucleotide sequence ID" value="NZ_CP014864.1"/>
</dbReference>
<evidence type="ECO:0000256" key="1">
    <source>
        <dbReference type="ARBA" id="ARBA00022676"/>
    </source>
</evidence>
<comment type="subunit">
    <text evidence="4">Homohexamer. Dimer of a homotrimer.</text>
</comment>
<dbReference type="NCBIfam" id="TIGR01694">
    <property type="entry name" value="MTAP"/>
    <property type="match status" value="1"/>
</dbReference>
<dbReference type="GO" id="GO:0019509">
    <property type="term" value="P:L-methionine salvage from methylthioadenosine"/>
    <property type="evidence" value="ECO:0007669"/>
    <property type="project" value="UniProtKB-UniRule"/>
</dbReference>
<dbReference type="OrthoDB" id="1523230at2"/>
<evidence type="ECO:0000256" key="3">
    <source>
        <dbReference type="ARBA" id="ARBA00022726"/>
    </source>
</evidence>
<keyword evidence="1 4" id="KW-0328">Glycosyltransferase</keyword>
<feature type="binding site" evidence="4">
    <location>
        <position position="189"/>
    </location>
    <ligand>
        <name>substrate</name>
    </ligand>
</feature>
<dbReference type="GeneID" id="76607493"/>
<dbReference type="InterPro" id="IPR035994">
    <property type="entry name" value="Nucleoside_phosphorylase_sf"/>
</dbReference>
<protein>
    <recommendedName>
        <fullName evidence="4">S-methyl-5'-thioadenosine phosphorylase</fullName>
        <ecNumber evidence="4">2.4.2.28</ecNumber>
    </recommendedName>
    <alternativeName>
        <fullName evidence="4">5'-methylthioadenosine phosphorylase</fullName>
        <shortName evidence="4">MTA phosphorylase</shortName>
        <shortName evidence="4">MTAP</shortName>
    </alternativeName>
</protein>
<evidence type="ECO:0000313" key="8">
    <source>
        <dbReference type="Proteomes" id="UP000076077"/>
    </source>
</evidence>
<feature type="site" description="Important for substrate specificity" evidence="4">
    <location>
        <position position="171"/>
    </location>
</feature>
<reference evidence="8" key="1">
    <citation type="submission" date="2016-03" db="EMBL/GenBank/DDBJ databases">
        <authorList>
            <person name="Lee Y.-S."/>
            <person name="Choi Y.-L."/>
        </authorList>
    </citation>
    <scope>NUCLEOTIDE SEQUENCE [LARGE SCALE GENOMIC DNA]</scope>
    <source>
        <strain evidence="8">DAU221</strain>
    </source>
</reference>
<keyword evidence="2 4" id="KW-0808">Transferase</keyword>
<dbReference type="Gene3D" id="3.40.50.1580">
    <property type="entry name" value="Nucleoside phosphorylase domain"/>
    <property type="match status" value="1"/>
</dbReference>
<dbReference type="GO" id="GO:0006166">
    <property type="term" value="P:purine ribonucleoside salvage"/>
    <property type="evidence" value="ECO:0007669"/>
    <property type="project" value="UniProtKB-KW"/>
</dbReference>
<evidence type="ECO:0000256" key="2">
    <source>
        <dbReference type="ARBA" id="ARBA00022679"/>
    </source>
</evidence>
<proteinExistence type="inferred from homology"/>
<dbReference type="GO" id="GO:0005829">
    <property type="term" value="C:cytosol"/>
    <property type="evidence" value="ECO:0007669"/>
    <property type="project" value="TreeGrafter"/>
</dbReference>
<dbReference type="CDD" id="cd09010">
    <property type="entry name" value="MTAP_SsMTAPII_like_MTIP"/>
    <property type="match status" value="1"/>
</dbReference>
<evidence type="ECO:0000259" key="6">
    <source>
        <dbReference type="Pfam" id="PF01048"/>
    </source>
</evidence>
<comment type="similarity">
    <text evidence="4">Belongs to the PNP/MTAP phosphorylase family. MTAP subfamily.</text>
</comment>
<accession>A0A143HKQ6</accession>
<feature type="coiled-coil region" evidence="5">
    <location>
        <begin position="223"/>
        <end position="250"/>
    </location>
</feature>
<feature type="binding site" evidence="4">
    <location>
        <begin position="54"/>
        <end position="55"/>
    </location>
    <ligand>
        <name>phosphate</name>
        <dbReference type="ChEBI" id="CHEBI:43474"/>
    </ligand>
</feature>
<dbReference type="SUPFAM" id="SSF53167">
    <property type="entry name" value="Purine and uridine phosphorylases"/>
    <property type="match status" value="1"/>
</dbReference>
<organism evidence="7 8">
    <name type="scientific">Microbulbifer thermotolerans</name>
    <dbReference type="NCBI Taxonomy" id="252514"/>
    <lineage>
        <taxon>Bacteria</taxon>
        <taxon>Pseudomonadati</taxon>
        <taxon>Pseudomonadota</taxon>
        <taxon>Gammaproteobacteria</taxon>
        <taxon>Cellvibrionales</taxon>
        <taxon>Microbulbiferaceae</taxon>
        <taxon>Microbulbifer</taxon>
    </lineage>
</organism>
<dbReference type="EMBL" id="CP014864">
    <property type="protein sequence ID" value="AMX02097.1"/>
    <property type="molecule type" value="Genomic_DNA"/>
</dbReference>
<evidence type="ECO:0000256" key="4">
    <source>
        <dbReference type="HAMAP-Rule" id="MF_01963"/>
    </source>
</evidence>
<gene>
    <name evidence="4" type="primary">mtnP</name>
    <name evidence="7" type="ORF">A3224_05435</name>
</gene>
<dbReference type="KEGG" id="mthd:A3224_05435"/>
<dbReference type="EC" id="2.4.2.28" evidence="4"/>
<comment type="catalytic activity">
    <reaction evidence="4">
        <text>S-methyl-5'-thioadenosine + phosphate = 5-(methylsulfanyl)-alpha-D-ribose 1-phosphate + adenine</text>
        <dbReference type="Rhea" id="RHEA:11852"/>
        <dbReference type="ChEBI" id="CHEBI:16708"/>
        <dbReference type="ChEBI" id="CHEBI:17509"/>
        <dbReference type="ChEBI" id="CHEBI:43474"/>
        <dbReference type="ChEBI" id="CHEBI:58533"/>
        <dbReference type="EC" id="2.4.2.28"/>
    </reaction>
</comment>